<dbReference type="GO" id="GO:0005886">
    <property type="term" value="C:plasma membrane"/>
    <property type="evidence" value="ECO:0007669"/>
    <property type="project" value="TreeGrafter"/>
</dbReference>
<evidence type="ECO:0000256" key="4">
    <source>
        <dbReference type="ARBA" id="ARBA00022692"/>
    </source>
</evidence>
<keyword evidence="7 8" id="KW-0472">Membrane</keyword>
<feature type="transmembrane region" description="Helical" evidence="8">
    <location>
        <begin position="318"/>
        <end position="343"/>
    </location>
</feature>
<feature type="transmembrane region" description="Helical" evidence="8">
    <location>
        <begin position="209"/>
        <end position="232"/>
    </location>
</feature>
<keyword evidence="10" id="KW-1185">Reference proteome</keyword>
<dbReference type="Pfam" id="PF02386">
    <property type="entry name" value="TrkH"/>
    <property type="match status" value="1"/>
</dbReference>
<dbReference type="OrthoDB" id="9999863at2759"/>
<evidence type="ECO:0000256" key="1">
    <source>
        <dbReference type="ARBA" id="ARBA00004141"/>
    </source>
</evidence>
<evidence type="ECO:0000313" key="9">
    <source>
        <dbReference type="EMBL" id="MQM11966.1"/>
    </source>
</evidence>
<keyword evidence="4 8" id="KW-0812">Transmembrane</keyword>
<proteinExistence type="inferred from homology"/>
<feature type="transmembrane region" description="Helical" evidence="8">
    <location>
        <begin position="287"/>
        <end position="306"/>
    </location>
</feature>
<keyword evidence="6" id="KW-0406">Ion transport</keyword>
<dbReference type="Proteomes" id="UP000652761">
    <property type="component" value="Unassembled WGS sequence"/>
</dbReference>
<comment type="subcellular location">
    <subcellularLocation>
        <location evidence="1">Membrane</location>
        <topology evidence="1">Multi-pass membrane protein</topology>
    </subcellularLocation>
</comment>
<evidence type="ECO:0000313" key="10">
    <source>
        <dbReference type="Proteomes" id="UP000652761"/>
    </source>
</evidence>
<organism evidence="9 10">
    <name type="scientific">Colocasia esculenta</name>
    <name type="common">Wild taro</name>
    <name type="synonym">Arum esculentum</name>
    <dbReference type="NCBI Taxonomy" id="4460"/>
    <lineage>
        <taxon>Eukaryota</taxon>
        <taxon>Viridiplantae</taxon>
        <taxon>Streptophyta</taxon>
        <taxon>Embryophyta</taxon>
        <taxon>Tracheophyta</taxon>
        <taxon>Spermatophyta</taxon>
        <taxon>Magnoliopsida</taxon>
        <taxon>Liliopsida</taxon>
        <taxon>Araceae</taxon>
        <taxon>Aroideae</taxon>
        <taxon>Colocasieae</taxon>
        <taxon>Colocasia</taxon>
    </lineage>
</organism>
<keyword evidence="5 8" id="KW-1133">Transmembrane helix</keyword>
<keyword evidence="3" id="KW-0813">Transport</keyword>
<comment type="caution">
    <text evidence="9">The sequence shown here is derived from an EMBL/GenBank/DDBJ whole genome shotgun (WGS) entry which is preliminary data.</text>
</comment>
<dbReference type="GO" id="GO:0030001">
    <property type="term" value="P:metal ion transport"/>
    <property type="evidence" value="ECO:0007669"/>
    <property type="project" value="UniProtKB-ARBA"/>
</dbReference>
<dbReference type="PANTHER" id="PTHR31064:SF30">
    <property type="entry name" value="HIGH-AFFINITY POTASSIUM TRANSPORT PROTEIN-RELATED"/>
    <property type="match status" value="1"/>
</dbReference>
<evidence type="ECO:0000256" key="8">
    <source>
        <dbReference type="SAM" id="Phobius"/>
    </source>
</evidence>
<evidence type="ECO:0000256" key="6">
    <source>
        <dbReference type="ARBA" id="ARBA00023065"/>
    </source>
</evidence>
<feature type="transmembrane region" description="Helical" evidence="8">
    <location>
        <begin position="104"/>
        <end position="127"/>
    </location>
</feature>
<dbReference type="PANTHER" id="PTHR31064">
    <property type="entry name" value="POTASSIUM TRANSPORT PROTEIN DDB_G0292412-RELATED"/>
    <property type="match status" value="1"/>
</dbReference>
<gene>
    <name evidence="9" type="ORF">Taro_044873</name>
</gene>
<comment type="similarity">
    <text evidence="2">Belongs to the TrkH potassium transport family. HKT (TC 2.A.38.3) subfamily.</text>
</comment>
<dbReference type="GO" id="GO:0098662">
    <property type="term" value="P:inorganic cation transmembrane transport"/>
    <property type="evidence" value="ECO:0007669"/>
    <property type="project" value="UniProtKB-ARBA"/>
</dbReference>
<protein>
    <submittedName>
        <fullName evidence="9">Uncharacterized protein</fullName>
    </submittedName>
</protein>
<feature type="transmembrane region" description="Helical" evidence="8">
    <location>
        <begin position="389"/>
        <end position="412"/>
    </location>
</feature>
<reference evidence="9" key="1">
    <citation type="submission" date="2017-07" db="EMBL/GenBank/DDBJ databases">
        <title>Taro Niue Genome Assembly and Annotation.</title>
        <authorList>
            <person name="Atibalentja N."/>
            <person name="Keating K."/>
            <person name="Fields C.J."/>
        </authorList>
    </citation>
    <scope>NUCLEOTIDE SEQUENCE</scope>
    <source>
        <strain evidence="9">Niue_2</strain>
        <tissue evidence="9">Leaf</tissue>
    </source>
</reference>
<dbReference type="InterPro" id="IPR003445">
    <property type="entry name" value="Cat_transpt"/>
</dbReference>
<name>A0A843WVN1_COLES</name>
<accession>A0A843WVN1</accession>
<evidence type="ECO:0000256" key="5">
    <source>
        <dbReference type="ARBA" id="ARBA00022989"/>
    </source>
</evidence>
<dbReference type="GO" id="GO:0008324">
    <property type="term" value="F:monoatomic cation transmembrane transporter activity"/>
    <property type="evidence" value="ECO:0007669"/>
    <property type="project" value="InterPro"/>
</dbReference>
<feature type="transmembrane region" description="Helical" evidence="8">
    <location>
        <begin position="244"/>
        <end position="267"/>
    </location>
</feature>
<feature type="transmembrane region" description="Helical" evidence="8">
    <location>
        <begin position="55"/>
        <end position="72"/>
    </location>
</feature>
<dbReference type="EMBL" id="NMUH01005156">
    <property type="protein sequence ID" value="MQM11966.1"/>
    <property type="molecule type" value="Genomic_DNA"/>
</dbReference>
<dbReference type="InterPro" id="IPR051143">
    <property type="entry name" value="TrkH_K-transport"/>
</dbReference>
<evidence type="ECO:0000256" key="2">
    <source>
        <dbReference type="ARBA" id="ARBA00010864"/>
    </source>
</evidence>
<evidence type="ECO:0000256" key="3">
    <source>
        <dbReference type="ARBA" id="ARBA00022448"/>
    </source>
</evidence>
<sequence>MQVSPTALLAAGPTTARVYGYFTRVTSVSESIYGLYSKHFCRCLAFHFDSFSVQLPYFITISLVGYLLLEFLEPSNQRDRPKISATTVSSMGTVEMEVFSDAQLWILIFFMLVGGEVFVSMLSLHLMHIKFKKNGSSKKRTNLDTGNFSSVSSCSKFKGQMESGTKIGVDLGFESTPDFGNAQSDDKVSAIYLIDEGYLKHSSIRCLRFVIMGYLALILVGVSLSVSLYLSMVQSVAHILKSRGISISTFSIFTVASSFGNCGFIPTNENMAIFKKNSGLPLLITPQILFGNTLFPPCLRLVIMVLKKLTKRKEFDYILDHCQVIGCAFLLPQLHCVFLFLVVQTMRVYLIDWNSDAPGGLSMSQKLIGAIFQSVNSRHAGESVVDLSMLSSAILVLYMLMMLVPSLSLYPFEAAQEFRSHRTQSCVLYFNLFYRYLPSYTLFLPKEDYRWPQLNPKQGNKLGESAKSLIFSHLSYLAIAYGNVGFSIGYSCKRLLNSDSNCKDARYGFLGRWSNKGKLVLILAMFYGRVKRFNTEGGSSWELGYQVIYKEAKQLVEHPCQSLLRDETVGMQTRRILIRGNIGDPLKFPQPIDHLLLQSETFRREKREFCDGWWLCPLGFPHLPHGIPLERREHPLTAVHGSQTQHPVPHLDHPKLPLRVLLRPLCEILRQAEVPLHPLHNLKWKPLLPGHQDQPPHPIDDLPPPDLKHRLFLPVQRDGLLRGLEPR</sequence>
<dbReference type="AlphaFoldDB" id="A0A843WVN1"/>
<evidence type="ECO:0000256" key="7">
    <source>
        <dbReference type="ARBA" id="ARBA00023136"/>
    </source>
</evidence>